<dbReference type="Proteomes" id="UP000789396">
    <property type="component" value="Unassembled WGS sequence"/>
</dbReference>
<evidence type="ECO:0000313" key="3">
    <source>
        <dbReference type="Proteomes" id="UP000789396"/>
    </source>
</evidence>
<evidence type="ECO:0000313" key="2">
    <source>
        <dbReference type="EMBL" id="CAG8763015.1"/>
    </source>
</evidence>
<evidence type="ECO:0000256" key="1">
    <source>
        <dbReference type="SAM" id="MobiDB-lite"/>
    </source>
</evidence>
<sequence>LENEELDDYELKENELEENESEENESEENELEEDESKEDESEKDELNESESSEKINFESEKNFDNIEFNGSYSETARHMYYLLQSLQKYNNYDPENLLMRSHNSYILD</sequence>
<keyword evidence="3" id="KW-1185">Reference proteome</keyword>
<dbReference type="OrthoDB" id="10612833at2759"/>
<protein>
    <submittedName>
        <fullName evidence="2">9848_t:CDS:1</fullName>
    </submittedName>
</protein>
<dbReference type="AlphaFoldDB" id="A0A9N9J465"/>
<feature type="region of interest" description="Disordered" evidence="1">
    <location>
        <begin position="1"/>
        <end position="64"/>
    </location>
</feature>
<feature type="non-terminal residue" evidence="2">
    <location>
        <position position="108"/>
    </location>
</feature>
<feature type="compositionally biased region" description="Acidic residues" evidence="1">
    <location>
        <begin position="15"/>
        <end position="50"/>
    </location>
</feature>
<feature type="compositionally biased region" description="Basic and acidic residues" evidence="1">
    <location>
        <begin position="51"/>
        <end position="64"/>
    </location>
</feature>
<proteinExistence type="predicted"/>
<organism evidence="2 3">
    <name type="scientific">Racocetra fulgida</name>
    <dbReference type="NCBI Taxonomy" id="60492"/>
    <lineage>
        <taxon>Eukaryota</taxon>
        <taxon>Fungi</taxon>
        <taxon>Fungi incertae sedis</taxon>
        <taxon>Mucoromycota</taxon>
        <taxon>Glomeromycotina</taxon>
        <taxon>Glomeromycetes</taxon>
        <taxon>Diversisporales</taxon>
        <taxon>Gigasporaceae</taxon>
        <taxon>Racocetra</taxon>
    </lineage>
</organism>
<name>A0A9N9J465_9GLOM</name>
<feature type="non-terminal residue" evidence="2">
    <location>
        <position position="1"/>
    </location>
</feature>
<accession>A0A9N9J465</accession>
<comment type="caution">
    <text evidence="2">The sequence shown here is derived from an EMBL/GenBank/DDBJ whole genome shotgun (WGS) entry which is preliminary data.</text>
</comment>
<gene>
    <name evidence="2" type="ORF">RFULGI_LOCUS14458</name>
</gene>
<dbReference type="EMBL" id="CAJVPZ010042057">
    <property type="protein sequence ID" value="CAG8763015.1"/>
    <property type="molecule type" value="Genomic_DNA"/>
</dbReference>
<reference evidence="2" key="1">
    <citation type="submission" date="2021-06" db="EMBL/GenBank/DDBJ databases">
        <authorList>
            <person name="Kallberg Y."/>
            <person name="Tangrot J."/>
            <person name="Rosling A."/>
        </authorList>
    </citation>
    <scope>NUCLEOTIDE SEQUENCE</scope>
    <source>
        <strain evidence="2">IN212</strain>
    </source>
</reference>